<evidence type="ECO:0000313" key="4">
    <source>
        <dbReference type="Proteomes" id="UP000426027"/>
    </source>
</evidence>
<dbReference type="EMBL" id="CP046566">
    <property type="protein sequence ID" value="QGW28221.1"/>
    <property type="molecule type" value="Genomic_DNA"/>
</dbReference>
<dbReference type="InterPro" id="IPR050065">
    <property type="entry name" value="GlmU-like"/>
</dbReference>
<name>A0A6I6H0L7_9BACT</name>
<dbReference type="InterPro" id="IPR011004">
    <property type="entry name" value="Trimer_LpxA-like_sf"/>
</dbReference>
<dbReference type="Gene3D" id="2.160.10.10">
    <property type="entry name" value="Hexapeptide repeat proteins"/>
    <property type="match status" value="1"/>
</dbReference>
<gene>
    <name evidence="3" type="ORF">GLV81_09040</name>
</gene>
<sequence>MIVVYDTAHSRRQLYPLSLTRPIADLRVGTTTLANWWAMLSQLPTATLSEKYLTSVLPAAAIYHCIDATVLPNAELCAAIVQMKPGEVLEDASGIIAFCTTQAPVFGQMPVWSSGKTLEVTAKRFDQASTLVQLNPTFIQQTLSDSNLLLANESIRQSNTVIGETLHIASTASMQACIINTTDGPVIIDEHAFVMEGCIIRGPVYIGKGTVIKAGAKIYGGTSIGQRCTVGGEIKQSIIHNYSNKAHDGYLGDSYIGEWCNLGAGTSNSNIKNTAGEVKVWQQALQGYIPVGVKAGTIMGDYSRTAINTSINTGCCIGVCCSLHDAGMASGHVPSFSWGQHEKYQLEKALEHIRNWKQLKGQELTEQEAQTLANVFNHHSA</sequence>
<dbReference type="KEGG" id="fls:GLV81_09040"/>
<evidence type="ECO:0000313" key="3">
    <source>
        <dbReference type="EMBL" id="QGW28221.1"/>
    </source>
</evidence>
<evidence type="ECO:0000256" key="2">
    <source>
        <dbReference type="ARBA" id="ARBA00023315"/>
    </source>
</evidence>
<dbReference type="Proteomes" id="UP000426027">
    <property type="component" value="Chromosome"/>
</dbReference>
<reference evidence="3 4" key="1">
    <citation type="submission" date="2019-11" db="EMBL/GenBank/DDBJ databases">
        <authorList>
            <person name="Im W.T."/>
        </authorList>
    </citation>
    <scope>NUCLEOTIDE SEQUENCE [LARGE SCALE GENOMIC DNA]</scope>
    <source>
        <strain evidence="3 4">SB-02</strain>
    </source>
</reference>
<keyword evidence="1 3" id="KW-0808">Transferase</keyword>
<organism evidence="3 4">
    <name type="scientific">Phnomibacter ginsenosidimutans</name>
    <dbReference type="NCBI Taxonomy" id="2676868"/>
    <lineage>
        <taxon>Bacteria</taxon>
        <taxon>Pseudomonadati</taxon>
        <taxon>Bacteroidota</taxon>
        <taxon>Chitinophagia</taxon>
        <taxon>Chitinophagales</taxon>
        <taxon>Chitinophagaceae</taxon>
        <taxon>Phnomibacter</taxon>
    </lineage>
</organism>
<protein>
    <submittedName>
        <fullName evidence="3">Glucose-1-phosphate thymidylyltransferase</fullName>
    </submittedName>
</protein>
<dbReference type="RefSeq" id="WP_157478578.1">
    <property type="nucleotide sequence ID" value="NZ_CP046566.1"/>
</dbReference>
<evidence type="ECO:0000256" key="1">
    <source>
        <dbReference type="ARBA" id="ARBA00022679"/>
    </source>
</evidence>
<proteinExistence type="predicted"/>
<accession>A0A6I6H0L7</accession>
<dbReference type="InterPro" id="IPR023917">
    <property type="entry name" value="Bifunctiontional_GlmU_bac-type"/>
</dbReference>
<keyword evidence="2" id="KW-0012">Acyltransferase</keyword>
<dbReference type="AlphaFoldDB" id="A0A6I6H0L7"/>
<dbReference type="GO" id="GO:0016779">
    <property type="term" value="F:nucleotidyltransferase activity"/>
    <property type="evidence" value="ECO:0007669"/>
    <property type="project" value="UniProtKB-ARBA"/>
</dbReference>
<dbReference type="Pfam" id="PF13562">
    <property type="entry name" value="NTP_transf_4"/>
    <property type="match status" value="1"/>
</dbReference>
<dbReference type="NCBIfam" id="TIGR03991">
    <property type="entry name" value="alt_bact_glmU"/>
    <property type="match status" value="1"/>
</dbReference>
<keyword evidence="4" id="KW-1185">Reference proteome</keyword>
<dbReference type="PANTHER" id="PTHR43584">
    <property type="entry name" value="NUCLEOTIDYL TRANSFERASE"/>
    <property type="match status" value="1"/>
</dbReference>
<dbReference type="SUPFAM" id="SSF51161">
    <property type="entry name" value="Trimeric LpxA-like enzymes"/>
    <property type="match status" value="1"/>
</dbReference>
<dbReference type="GO" id="GO:0016746">
    <property type="term" value="F:acyltransferase activity"/>
    <property type="evidence" value="ECO:0007669"/>
    <property type="project" value="UniProtKB-KW"/>
</dbReference>